<dbReference type="AlphaFoldDB" id="A0A3E0DXM0"/>
<evidence type="ECO:0000313" key="1">
    <source>
        <dbReference type="EMBL" id="REG90768.1"/>
    </source>
</evidence>
<dbReference type="RefSeq" id="WP_115815162.1">
    <property type="nucleotide sequence ID" value="NZ_QUNI01000019.1"/>
</dbReference>
<dbReference type="EMBL" id="QUNI01000019">
    <property type="protein sequence ID" value="REG90768.1"/>
    <property type="molecule type" value="Genomic_DNA"/>
</dbReference>
<gene>
    <name evidence="1" type="ORF">C8P67_11942</name>
</gene>
<dbReference type="OrthoDB" id="1367128at2"/>
<evidence type="ECO:0008006" key="3">
    <source>
        <dbReference type="Google" id="ProtNLM"/>
    </source>
</evidence>
<comment type="caution">
    <text evidence="1">The sequence shown here is derived from an EMBL/GenBank/DDBJ whole genome shotgun (WGS) entry which is preliminary data.</text>
</comment>
<keyword evidence="2" id="KW-1185">Reference proteome</keyword>
<dbReference type="Proteomes" id="UP000257136">
    <property type="component" value="Unassembled WGS sequence"/>
</dbReference>
<accession>A0A3E0DXM0</accession>
<evidence type="ECO:0000313" key="2">
    <source>
        <dbReference type="Proteomes" id="UP000257136"/>
    </source>
</evidence>
<sequence length="61" mass="7005">MKKHEVHILKKSAGFSSMKDELSREVEVFLNTKSAEGYEVINVSFTYYEATELIAFITICK</sequence>
<protein>
    <recommendedName>
        <fullName evidence="3">DUF4177 domain-containing protein</fullName>
    </recommendedName>
</protein>
<proteinExistence type="predicted"/>
<organism evidence="1 2">
    <name type="scientific">Flavobacterium aquicola</name>
    <dbReference type="NCBI Taxonomy" id="1682742"/>
    <lineage>
        <taxon>Bacteria</taxon>
        <taxon>Pseudomonadati</taxon>
        <taxon>Bacteroidota</taxon>
        <taxon>Flavobacteriia</taxon>
        <taxon>Flavobacteriales</taxon>
        <taxon>Flavobacteriaceae</taxon>
        <taxon>Flavobacterium</taxon>
    </lineage>
</organism>
<reference evidence="1 2" key="1">
    <citation type="submission" date="2018-08" db="EMBL/GenBank/DDBJ databases">
        <title>Genomic Encyclopedia of Archaeal and Bacterial Type Strains, Phase II (KMG-II): from individual species to whole genera.</title>
        <authorList>
            <person name="Goeker M."/>
        </authorList>
    </citation>
    <scope>NUCLEOTIDE SEQUENCE [LARGE SCALE GENOMIC DNA]</scope>
    <source>
        <strain evidence="1 2">DSM 100880</strain>
    </source>
</reference>
<name>A0A3E0DXM0_9FLAO</name>